<evidence type="ECO:0000313" key="8">
    <source>
        <dbReference type="EMBL" id="CBA76391.1"/>
    </source>
</evidence>
<feature type="transmembrane region" description="Helical" evidence="7">
    <location>
        <begin position="5"/>
        <end position="22"/>
    </location>
</feature>
<dbReference type="PANTHER" id="PTHR48090">
    <property type="entry name" value="UNDECAPRENYL-PHOSPHATE 4-DEOXY-4-FORMAMIDO-L-ARABINOSE TRANSFERASE-RELATED"/>
    <property type="match status" value="1"/>
</dbReference>
<sequence length="76" mass="8534">MWTYIGLSIATISFIYGSWMIIDKLFFGNPVAGYPSLLVSILFIGGVQLIGIGVLGEYIGRIYIEAKKRPKYIMKK</sequence>
<dbReference type="InterPro" id="IPR050256">
    <property type="entry name" value="Glycosyltransferase_2"/>
</dbReference>
<feature type="transmembrane region" description="Helical" evidence="7">
    <location>
        <begin position="34"/>
        <end position="59"/>
    </location>
</feature>
<dbReference type="AlphaFoldDB" id="D2U4A8"/>
<evidence type="ECO:0000256" key="2">
    <source>
        <dbReference type="ARBA" id="ARBA00022676"/>
    </source>
</evidence>
<name>D2U4A8_9GAMM</name>
<evidence type="ECO:0000256" key="5">
    <source>
        <dbReference type="ARBA" id="ARBA00022989"/>
    </source>
</evidence>
<keyword evidence="6 7" id="KW-0472">Membrane</keyword>
<keyword evidence="5 7" id="KW-1133">Transmembrane helix</keyword>
<comment type="subcellular location">
    <subcellularLocation>
        <location evidence="1">Membrane</location>
        <topology evidence="1">Multi-pass membrane protein</topology>
    </subcellularLocation>
</comment>
<accession>D2U4A8</accession>
<evidence type="ECO:0000256" key="1">
    <source>
        <dbReference type="ARBA" id="ARBA00004141"/>
    </source>
</evidence>
<dbReference type="GO" id="GO:0016757">
    <property type="term" value="F:glycosyltransferase activity"/>
    <property type="evidence" value="ECO:0007669"/>
    <property type="project" value="UniProtKB-KW"/>
</dbReference>
<keyword evidence="2" id="KW-0328">Glycosyltransferase</keyword>
<proteinExistence type="predicted"/>
<organism evidence="8">
    <name type="scientific">Arsenophonus nasoniae</name>
    <name type="common">son-killer infecting Nasonia vitripennis</name>
    <dbReference type="NCBI Taxonomy" id="638"/>
    <lineage>
        <taxon>Bacteria</taxon>
        <taxon>Pseudomonadati</taxon>
        <taxon>Pseudomonadota</taxon>
        <taxon>Gammaproteobacteria</taxon>
        <taxon>Enterobacterales</taxon>
        <taxon>Morganellaceae</taxon>
        <taxon>Arsenophonus</taxon>
    </lineage>
</organism>
<dbReference type="PANTHER" id="PTHR48090:SF1">
    <property type="entry name" value="PROPHAGE BACTOPRENOL GLUCOSYL TRANSFERASE HOMOLOG"/>
    <property type="match status" value="1"/>
</dbReference>
<gene>
    <name evidence="8" type="ORF">ARN_35210</name>
</gene>
<dbReference type="CAZy" id="GT2">
    <property type="family name" value="Glycosyltransferase Family 2"/>
</dbReference>
<dbReference type="GO" id="GO:0005886">
    <property type="term" value="C:plasma membrane"/>
    <property type="evidence" value="ECO:0007669"/>
    <property type="project" value="TreeGrafter"/>
</dbReference>
<evidence type="ECO:0000256" key="3">
    <source>
        <dbReference type="ARBA" id="ARBA00022679"/>
    </source>
</evidence>
<protein>
    <submittedName>
        <fullName evidence="8">Phage glycosyltransferase</fullName>
    </submittedName>
</protein>
<dbReference type="EMBL" id="FN545267">
    <property type="protein sequence ID" value="CBA76391.1"/>
    <property type="molecule type" value="Genomic_DNA"/>
</dbReference>
<evidence type="ECO:0000256" key="4">
    <source>
        <dbReference type="ARBA" id="ARBA00022692"/>
    </source>
</evidence>
<evidence type="ECO:0000256" key="7">
    <source>
        <dbReference type="SAM" id="Phobius"/>
    </source>
</evidence>
<reference evidence="8" key="1">
    <citation type="journal article" date="2010" name="Insect Mol. Biol.">
        <title>The draft genome sequence of Arsenophonus nasoniae, son-killer bacterium of Nasonia vitripennis, reveals genes associated with virulence and symbiosis.</title>
        <authorList>
            <person name="Wilkes T."/>
            <person name="Darby A.C."/>
            <person name="Choi J."/>
            <person name="Colborne J.K."/>
            <person name="Werren J.H."/>
            <person name="Hurst G.D.D."/>
        </authorList>
    </citation>
    <scope>NUCLEOTIDE SEQUENCE</scope>
</reference>
<evidence type="ECO:0000256" key="6">
    <source>
        <dbReference type="ARBA" id="ARBA00023136"/>
    </source>
</evidence>
<keyword evidence="4 7" id="KW-0812">Transmembrane</keyword>
<keyword evidence="3 8" id="KW-0808">Transferase</keyword>